<keyword evidence="10" id="KW-0677">Repeat</keyword>
<proteinExistence type="inferred from homology"/>
<dbReference type="GO" id="GO:0005737">
    <property type="term" value="C:cytoplasm"/>
    <property type="evidence" value="ECO:0007669"/>
    <property type="project" value="UniProtKB-SubCell"/>
</dbReference>
<evidence type="ECO:0000256" key="11">
    <source>
        <dbReference type="ARBA" id="ARBA00022837"/>
    </source>
</evidence>
<feature type="transmembrane region" description="Helical" evidence="24">
    <location>
        <begin position="1413"/>
        <end position="1435"/>
    </location>
</feature>
<dbReference type="GO" id="GO:0098703">
    <property type="term" value="P:calcium ion import across plasma membrane"/>
    <property type="evidence" value="ECO:0007669"/>
    <property type="project" value="TreeGrafter"/>
</dbReference>
<feature type="transmembrane region" description="Helical" evidence="24">
    <location>
        <begin position="942"/>
        <end position="965"/>
    </location>
</feature>
<feature type="transmembrane region" description="Helical" evidence="24">
    <location>
        <begin position="1646"/>
        <end position="1669"/>
    </location>
</feature>
<accession>A0A2K6FUD1</accession>
<evidence type="ECO:0000256" key="4">
    <source>
        <dbReference type="ARBA" id="ARBA00022475"/>
    </source>
</evidence>
<dbReference type="PRINTS" id="PR01629">
    <property type="entry name" value="TVDCCALPHA1"/>
</dbReference>
<evidence type="ECO:0000256" key="18">
    <source>
        <dbReference type="ARBA" id="ARBA00036634"/>
    </source>
</evidence>
<reference evidence="26" key="2">
    <citation type="submission" date="2025-09" db="UniProtKB">
        <authorList>
            <consortium name="Ensembl"/>
        </authorList>
    </citation>
    <scope>IDENTIFICATION</scope>
</reference>
<feature type="compositionally biased region" description="Low complexity" evidence="23">
    <location>
        <begin position="2139"/>
        <end position="2152"/>
    </location>
</feature>
<evidence type="ECO:0000256" key="6">
    <source>
        <dbReference type="ARBA" id="ARBA00022553"/>
    </source>
</evidence>
<dbReference type="PANTHER" id="PTHR45628">
    <property type="entry name" value="VOLTAGE-DEPENDENT CALCIUM CHANNEL TYPE A SUBUNIT ALPHA-1"/>
    <property type="match status" value="1"/>
</dbReference>
<sequence length="2209" mass="245036">MDEEEDGAGAEESGQPRSFMRLNDLSGAGGRPGPGSAEKDPGSADSEAEGLPYPALAPVVFFYLSQDSRPRSWCLRTVCNPWFERISMLVILLNCVTLGMFRPCEDIACDSQRCRILQAFDDFIFAFFAVEMVVKMVALGIFGKKCYLGDTWNRLDFFIVIAGMLEYSLDLQNVSFSAVRTVRVLRPLRAINRVPSMRILVTLLLDTLPMLGNVLLLCFFVFFIFGIVGVQLWAGLLRNRCFLPENFSLPLSVDLERYYQTENEDESPFICSQPRENGMRSCRSVPTLRGEGGGGPPCGLDYEAYNSSSNTTCVNWNQYYTNCSAGEHNPFKGAINFDNIGYAWIAIFQVITLEGWVDIMYFVMDAHSFYNFIYFILLIIVGSFFMINLCLVVIATQFSETKQRESQLMREQRVRFLSNASTLASFSEPGSCYEELLKYLVYILRKAARRLARVSRAAGVRAGLLSSPAPLEGQEPQPSGSCSRSHRRLSIHHLVHHHHHHHHHHYHLGNGTLRAPRASPEIQDRDASGSRRLMLPPPSTPALSGGPPGGAESVHSFYHADCHLEPVRCQGAPPRSPSVASGRTVGSGKVYPTVHTSPPPEMLKEKALVEVAPSSGPPTLTSLNIPPGPYSSMHRLLETQSTGACQSSCKISSPCLRADSGACGPDSCPYCARARAGEVELADHEMPDSDSEAVYEFTQDAQHSDLRDPHSRRQRSLSQDAEPSSVLAFWRLICDTFRKIVDSKYFGRGIMIAILVNTLSMGIEYHEQPEELTNALEISNIVFTSLFALEMLLKLLVYGPFGYIKNPYNIFDGVIVVISVWEIVGQQGGGLSVLRTFRLMRVLKLVRFLPALQRQLVVLMKTMDNVATFCMLLMLFIFIFSILGMHLFGCKFASERDGDTLPDRKNFDSLLWAIVTVFQILTQEDWNKVLYNGMASTSSWAALYFIALMTFGNYVLFNLLVAILVEGFQAEEISKREDASGQLSCIQLPVDSQGGDATKSESEPDFFSPSLDGDGDRKKRLALVSLGEHPELRKSLLPPLIIHTAATPMSLPKSSSTGMGEALGPPSRRTSSSGSAEPGVAHEMKSPPSARSSPHSPWSAASSWTSRRSSRNSLGRAPSLKRRSPSGERRSLLSGEGRESQDEEESSEEERASPAGSDRRHRGSLEREAKSSFDLPDTLQVPGLHRTASGRSSASEHQDCNGKSASGRLARALRPDEPPLEGDDADDEGNLSKVERVRAWVRARLPACCLERDSWSAYIFPPQSRFRLLCHRIITHKMFDHVVLVIIFLNCITIAMERPKIDPHSAERIFLTLSNYVFTAVFLAEMTVKVVALGWCFGEQAYLRSSWNVLDGLLALISVIDILVSMVSDSGTKILGMLRVLRLLRTLRPLRVISRAQGLKLVVETLMSSLKPIGNIVVICCAFFIIFGILGVQLFKGKFFVCQGEDTRNITNKSDCAEASYRWVRHKYNFDNLGQALMSLFVLASKDGWVDIMYDGLDAVGVDQQPIMNHNPWMLLYFISFLLIVAFFVLNMFVGVVVENFHKCRQHQEEEEARRREEKRLRRLEKKRRNLMLDDVIASGSSASAASEAQSKPYYSDYSRFRLLVHHLCTSHYLDLFITGVIGLNVVTMAMEHYQQPQILDEALKICNYIFTVIFVLESVFKLVAFGFRRFFQDRWNQLDLAIVLLSIMGITLEEIEVNASLPINPTIIRIMRVLRIARVLKLLKMAVGMRALLDTVMQALPQVGNLGLLFMLLFFIFAALGVELFGDLECDETHPCEGLGRHATFRNFGMAFLTLFRVSTGDNWNGIMKDTLRDCDQESTCYNTVISPIYFVSFVLTAQFVLVNVVIAVLMKHLEESNKEAKEEAELEAELELEMKTLSPQPHSPLSSPFLWPGVTGPDSPDSPEPGALCTEAHARAASRLSLEHPLMEPHPKEVPVMLGPDLLTVRKSGVSRTHSLPNDSYMCRDGSTAEGSLGRRGWGLPKAQSGSVLSVHSQPADTSYILQLPKDAPHLLQPHSAPTWGTIPKLPPPGRSPLAQRPLRRQAAIRTDSLDVQGLGSREDLLSEEEPPSPRDLKKCYSVEAQSGQRRPVSWLDEQRRHSIAVSCLDSGSQPHLGPGPSNLGGQPLGGPGSRPKKKFSPPSISIDPPESQGPRPPPSPGVCLRRRAPSSESKDPLASGPPDSMAASPSPKTDVLSLSGLSSDLADLDP</sequence>
<name>A0A2K6FUD1_PROCO</name>
<dbReference type="FunFam" id="1.10.287.70:FF:000014">
    <property type="entry name" value="Voltage-dependent T-type calcium channel subunit alpha"/>
    <property type="match status" value="1"/>
</dbReference>
<evidence type="ECO:0000256" key="19">
    <source>
        <dbReference type="ARBA" id="ARBA00061006"/>
    </source>
</evidence>
<evidence type="ECO:0000256" key="22">
    <source>
        <dbReference type="SAM" id="Coils"/>
    </source>
</evidence>
<evidence type="ECO:0000256" key="13">
    <source>
        <dbReference type="ARBA" id="ARBA00022989"/>
    </source>
</evidence>
<feature type="transmembrane region" description="Helical" evidence="24">
    <location>
        <begin position="745"/>
        <end position="763"/>
    </location>
</feature>
<keyword evidence="17" id="KW-0407">Ion channel</keyword>
<dbReference type="GO" id="GO:0008331">
    <property type="term" value="F:high voltage-gated calcium channel activity"/>
    <property type="evidence" value="ECO:0007669"/>
    <property type="project" value="TreeGrafter"/>
</dbReference>
<dbReference type="PRINTS" id="PR00167">
    <property type="entry name" value="CACHANNEL"/>
</dbReference>
<feature type="transmembrane region" description="Helical" evidence="24">
    <location>
        <begin position="342"/>
        <end position="363"/>
    </location>
</feature>
<dbReference type="FunFam" id="1.20.120.350:FF:000009">
    <property type="entry name" value="Voltage-dependent T-type calcium channel subunit alpha"/>
    <property type="match status" value="1"/>
</dbReference>
<dbReference type="CTD" id="8913"/>
<evidence type="ECO:0000256" key="10">
    <source>
        <dbReference type="ARBA" id="ARBA00022737"/>
    </source>
</evidence>
<feature type="coiled-coil region" evidence="22">
    <location>
        <begin position="1547"/>
        <end position="1574"/>
    </location>
</feature>
<feature type="transmembrane region" description="Helical" evidence="24">
    <location>
        <begin position="1830"/>
        <end position="1852"/>
    </location>
</feature>
<dbReference type="GO" id="GO:0008332">
    <property type="term" value="F:low voltage-gated calcium channel activity"/>
    <property type="evidence" value="ECO:0007669"/>
    <property type="project" value="UniProtKB-ARBA"/>
</dbReference>
<feature type="compositionally biased region" description="Low complexity" evidence="23">
    <location>
        <begin position="2193"/>
        <end position="2209"/>
    </location>
</feature>
<dbReference type="GeneTree" id="ENSGT00940000159664"/>
<evidence type="ECO:0000256" key="24">
    <source>
        <dbReference type="SAM" id="Phobius"/>
    </source>
</evidence>
<keyword evidence="20" id="KW-0479">Metal-binding</keyword>
<feature type="region of interest" description="Disordered" evidence="23">
    <location>
        <begin position="2018"/>
        <end position="2075"/>
    </location>
</feature>
<keyword evidence="27" id="KW-1185">Reference proteome</keyword>
<evidence type="ECO:0000256" key="12">
    <source>
        <dbReference type="ARBA" id="ARBA00022882"/>
    </source>
</evidence>
<keyword evidence="9 24" id="KW-0812">Transmembrane</keyword>
<keyword evidence="6" id="KW-0597">Phosphoprotein</keyword>
<dbReference type="InterPro" id="IPR005821">
    <property type="entry name" value="Ion_trans_dom"/>
</dbReference>
<dbReference type="SUPFAM" id="SSF81324">
    <property type="entry name" value="Voltage-gated potassium channels"/>
    <property type="match status" value="4"/>
</dbReference>
<feature type="transmembrane region" description="Helical" evidence="24">
    <location>
        <begin position="1747"/>
        <end position="1766"/>
    </location>
</feature>
<feature type="region of interest" description="Disordered" evidence="23">
    <location>
        <begin position="466"/>
        <end position="550"/>
    </location>
</feature>
<dbReference type="FunFam" id="1.10.287.70:FF:000032">
    <property type="entry name" value="Voltage-dependent T-type calcium channel subunit alpha"/>
    <property type="match status" value="1"/>
</dbReference>
<feature type="domain" description="Ion transport" evidence="25">
    <location>
        <begin position="80"/>
        <end position="405"/>
    </location>
</feature>
<gene>
    <name evidence="26" type="primary">CACNA1G</name>
</gene>
<dbReference type="InterPro" id="IPR027359">
    <property type="entry name" value="Volt_channel_dom_sf"/>
</dbReference>
<feature type="binding site" evidence="20">
    <location>
        <position position="1487"/>
    </location>
    <ligand>
        <name>Ca(2+)</name>
        <dbReference type="ChEBI" id="CHEBI:29108"/>
    </ligand>
</feature>
<dbReference type="Gene3D" id="1.10.287.70">
    <property type="match status" value="4"/>
</dbReference>
<dbReference type="GeneID" id="105824424"/>
<keyword evidence="16" id="KW-0325">Glycoprotein</keyword>
<feature type="region of interest" description="Disordered" evidence="23">
    <location>
        <begin position="2107"/>
        <end position="2209"/>
    </location>
</feature>
<evidence type="ECO:0000256" key="16">
    <source>
        <dbReference type="ARBA" id="ARBA00023180"/>
    </source>
</evidence>
<dbReference type="FunFam" id="1.20.120.350:FF:000008">
    <property type="entry name" value="Voltage-dependent T-type calcium channel subunit alpha"/>
    <property type="match status" value="1"/>
</dbReference>
<feature type="transmembrane region" description="Helical" evidence="24">
    <location>
        <begin position="122"/>
        <end position="142"/>
    </location>
</feature>
<feature type="compositionally biased region" description="Basic residues" evidence="23">
    <location>
        <begin position="484"/>
        <end position="507"/>
    </location>
</feature>
<evidence type="ECO:0000256" key="21">
    <source>
        <dbReference type="RuleBase" id="RU003808"/>
    </source>
</evidence>
<dbReference type="GO" id="GO:0005891">
    <property type="term" value="C:voltage-gated calcium channel complex"/>
    <property type="evidence" value="ECO:0007669"/>
    <property type="project" value="InterPro"/>
</dbReference>
<keyword evidence="8 21" id="KW-0107">Calcium channel</keyword>
<dbReference type="RefSeq" id="XP_012517509.1">
    <property type="nucleotide sequence ID" value="XM_012662055.1"/>
</dbReference>
<keyword evidence="4" id="KW-1003">Cell membrane</keyword>
<evidence type="ECO:0000256" key="15">
    <source>
        <dbReference type="ARBA" id="ARBA00023136"/>
    </source>
</evidence>
<feature type="region of interest" description="Disordered" evidence="23">
    <location>
        <begin position="1"/>
        <end position="48"/>
    </location>
</feature>
<keyword evidence="14" id="KW-0406">Ion transport</keyword>
<feature type="transmembrane region" description="Helical" evidence="24">
    <location>
        <begin position="1278"/>
        <end position="1296"/>
    </location>
</feature>
<feature type="region of interest" description="Disordered" evidence="23">
    <location>
        <begin position="1048"/>
        <end position="1228"/>
    </location>
</feature>
<evidence type="ECO:0000313" key="26">
    <source>
        <dbReference type="Ensembl" id="ENSPCOP00000017588.1"/>
    </source>
</evidence>
<keyword evidence="5" id="KW-0963">Cytoplasm</keyword>
<feature type="transmembrane region" description="Helical" evidence="24">
    <location>
        <begin position="214"/>
        <end position="237"/>
    </location>
</feature>
<evidence type="ECO:0000256" key="7">
    <source>
        <dbReference type="ARBA" id="ARBA00022568"/>
    </source>
</evidence>
<dbReference type="Pfam" id="PF00520">
    <property type="entry name" value="Ion_trans"/>
    <property type="match status" value="4"/>
</dbReference>
<dbReference type="InterPro" id="IPR050599">
    <property type="entry name" value="VDCC_alpha-1_subunit"/>
</dbReference>
<evidence type="ECO:0000256" key="9">
    <source>
        <dbReference type="ARBA" id="ARBA00022692"/>
    </source>
</evidence>
<comment type="function">
    <text evidence="21">Voltage-sensitive calcium channels (VSCC) mediate the entry of calcium ions into excitable cells and are also involved in a variety of calcium-dependent processes, including muscle contraction, hormone or neurotransmitter release, gene expression, cell motility, cell division and cell death. This channel gives rise to T-type calcium currents. T-type calcium channels belong to the "low-voltage activated (LVA)" group and are strongly blocked by nickel and mibefradil. A particularity of this type of channels is an opening at quite negative potentials, and a voltage-dependent inactivation. T-type channels serve pacemaking functions in both central neurons and cardiac nodal cells and support calcium signaling in secretory cells and vascular smooth muscle. They may also be involved in the modulation of firing patterns of neurons which is important for information processing as well as in cell growth processes.</text>
</comment>
<protein>
    <recommendedName>
        <fullName evidence="21">Voltage-dependent T-type calcium channel subunit alpha</fullName>
    </recommendedName>
</protein>
<dbReference type="InterPro" id="IPR005445">
    <property type="entry name" value="VDCC_T_a1"/>
</dbReference>
<evidence type="ECO:0000256" key="17">
    <source>
        <dbReference type="ARBA" id="ARBA00023303"/>
    </source>
</evidence>
<feature type="transmembrane region" description="Helical" evidence="24">
    <location>
        <begin position="1316"/>
        <end position="1337"/>
    </location>
</feature>
<feature type="binding site" evidence="20">
    <location>
        <position position="354"/>
    </location>
    <ligand>
        <name>Ca(2+)</name>
        <dbReference type="ChEBI" id="CHEBI:29108"/>
    </ligand>
</feature>
<keyword evidence="3" id="KW-0813">Transport</keyword>
<feature type="compositionally biased region" description="Basic and acidic residues" evidence="23">
    <location>
        <begin position="1125"/>
        <end position="1140"/>
    </location>
</feature>
<feature type="domain" description="Ion transport" evidence="25">
    <location>
        <begin position="1276"/>
        <end position="1548"/>
    </location>
</feature>
<evidence type="ECO:0000259" key="25">
    <source>
        <dbReference type="Pfam" id="PF00520"/>
    </source>
</evidence>
<dbReference type="FunFam" id="1.20.120.350:FF:000012">
    <property type="entry name" value="Voltage-dependent T-type calcium channel subunit alpha"/>
    <property type="match status" value="1"/>
</dbReference>
<feature type="transmembrane region" description="Helical" evidence="24">
    <location>
        <begin position="775"/>
        <end position="796"/>
    </location>
</feature>
<dbReference type="FunFam" id="1.10.287.70:FF:000029">
    <property type="entry name" value="Voltage-dependent T-type calcium channel subunit alpha"/>
    <property type="match status" value="1"/>
</dbReference>
<dbReference type="Ensembl" id="ENSPCOT00000028225.1">
    <property type="protein sequence ID" value="ENSPCOP00000017588.1"/>
    <property type="gene ID" value="ENSPCOG00000020519.1"/>
</dbReference>
<reference evidence="26" key="1">
    <citation type="submission" date="2025-08" db="UniProtKB">
        <authorList>
            <consortium name="Ensembl"/>
        </authorList>
    </citation>
    <scope>IDENTIFICATION</scope>
</reference>
<dbReference type="PANTHER" id="PTHR45628:SF33">
    <property type="entry name" value="VOLTAGE-DEPENDENT T-TYPE CALCIUM CHANNEL SUBUNIT ALPHA-1G"/>
    <property type="match status" value="1"/>
</dbReference>
<organism evidence="26 27">
    <name type="scientific">Propithecus coquereli</name>
    <name type="common">Coquerel's sifaka</name>
    <name type="synonym">Propithecus verreauxi coquereli</name>
    <dbReference type="NCBI Taxonomy" id="379532"/>
    <lineage>
        <taxon>Eukaryota</taxon>
        <taxon>Metazoa</taxon>
        <taxon>Chordata</taxon>
        <taxon>Craniata</taxon>
        <taxon>Vertebrata</taxon>
        <taxon>Euteleostomi</taxon>
        <taxon>Mammalia</taxon>
        <taxon>Eutheria</taxon>
        <taxon>Euarchontoglires</taxon>
        <taxon>Primates</taxon>
        <taxon>Strepsirrhini</taxon>
        <taxon>Lemuriformes</taxon>
        <taxon>Indriidae</taxon>
        <taxon>Propithecus</taxon>
    </lineage>
</organism>
<comment type="catalytic activity">
    <reaction evidence="18">
        <text>Ca(2+)(in) = Ca(2+)(out)</text>
        <dbReference type="Rhea" id="RHEA:29671"/>
        <dbReference type="ChEBI" id="CHEBI:29108"/>
    </reaction>
</comment>
<evidence type="ECO:0000256" key="14">
    <source>
        <dbReference type="ARBA" id="ARBA00023065"/>
    </source>
</evidence>
<dbReference type="OMA" id="CDRMNFD"/>
<dbReference type="Gene3D" id="1.20.120.350">
    <property type="entry name" value="Voltage-gated potassium channels. Chain C"/>
    <property type="match status" value="4"/>
</dbReference>
<keyword evidence="13 24" id="KW-1133">Transmembrane helix</keyword>
<keyword evidence="11 20" id="KW-0106">Calcium</keyword>
<evidence type="ECO:0000256" key="3">
    <source>
        <dbReference type="ARBA" id="ARBA00022448"/>
    </source>
</evidence>
<comment type="similarity">
    <text evidence="19">Belongs to the calcium channel alpha-1 subunit (TC 1.A.1.11) family. CACNA1G subfamily.</text>
</comment>
<evidence type="ECO:0000256" key="20">
    <source>
        <dbReference type="PIRSR" id="PIRSR602077-1"/>
    </source>
</evidence>
<keyword evidence="15 24" id="KW-0472">Membrane</keyword>
<feature type="domain" description="Ion transport" evidence="25">
    <location>
        <begin position="744"/>
        <end position="971"/>
    </location>
</feature>
<comment type="subcellular location">
    <subcellularLocation>
        <location evidence="2">Cell membrane</location>
        <topology evidence="2">Multi-pass membrane protein</topology>
    </subcellularLocation>
    <subcellularLocation>
        <location evidence="1">Cytoplasm</location>
    </subcellularLocation>
    <subcellularLocation>
        <location evidence="21">Membrane</location>
        <topology evidence="21">Multi-pass membrane protein</topology>
    </subcellularLocation>
</comment>
<feature type="transmembrane region" description="Helical" evidence="24">
    <location>
        <begin position="369"/>
        <end position="394"/>
    </location>
</feature>
<feature type="transmembrane region" description="Helical" evidence="24">
    <location>
        <begin position="866"/>
        <end position="885"/>
    </location>
</feature>
<keyword evidence="12 21" id="KW-0851">Voltage-gated channel</keyword>
<dbReference type="FunFam" id="1.10.287.70:FF:000018">
    <property type="entry name" value="Voltage-dependent T-type calcium channel subunit alpha"/>
    <property type="match status" value="1"/>
</dbReference>
<evidence type="ECO:0000313" key="27">
    <source>
        <dbReference type="Proteomes" id="UP000233160"/>
    </source>
</evidence>
<evidence type="ECO:0000256" key="2">
    <source>
        <dbReference type="ARBA" id="ARBA00004651"/>
    </source>
</evidence>
<dbReference type="InterPro" id="IPR002077">
    <property type="entry name" value="VDCCAlpha1"/>
</dbReference>
<keyword evidence="22" id="KW-0175">Coiled coil</keyword>
<feature type="compositionally biased region" description="Low complexity" evidence="23">
    <location>
        <begin position="1086"/>
        <end position="1113"/>
    </location>
</feature>
<evidence type="ECO:0000256" key="5">
    <source>
        <dbReference type="ARBA" id="ARBA00022490"/>
    </source>
</evidence>
<feature type="transmembrane region" description="Helical" evidence="24">
    <location>
        <begin position="1515"/>
        <end position="1538"/>
    </location>
</feature>
<evidence type="ECO:0000256" key="23">
    <source>
        <dbReference type="SAM" id="MobiDB-lite"/>
    </source>
</evidence>
<feature type="transmembrane region" description="Helical" evidence="24">
    <location>
        <begin position="1613"/>
        <end position="1634"/>
    </location>
</feature>
<keyword evidence="7 21" id="KW-0109">Calcium transport</keyword>
<dbReference type="GO" id="GO:0097110">
    <property type="term" value="F:scaffold protein binding"/>
    <property type="evidence" value="ECO:0007669"/>
    <property type="project" value="UniProtKB-ARBA"/>
</dbReference>
<feature type="compositionally biased region" description="Low complexity" evidence="23">
    <location>
        <begin position="1064"/>
        <end position="1075"/>
    </location>
</feature>
<feature type="compositionally biased region" description="Acidic residues" evidence="23">
    <location>
        <begin position="1218"/>
        <end position="1228"/>
    </location>
</feature>
<dbReference type="FunFam" id="1.20.120.350:FF:000007">
    <property type="entry name" value="Voltage-dependent T-type calcium channel subunit alpha"/>
    <property type="match status" value="1"/>
</dbReference>
<feature type="binding site" evidence="20">
    <location>
        <position position="924"/>
    </location>
    <ligand>
        <name>Ca(2+)</name>
        <dbReference type="ChEBI" id="CHEBI:29108"/>
    </ligand>
</feature>
<dbReference type="GO" id="GO:0046872">
    <property type="term" value="F:metal ion binding"/>
    <property type="evidence" value="ECO:0007669"/>
    <property type="project" value="UniProtKB-KW"/>
</dbReference>
<evidence type="ECO:0000256" key="8">
    <source>
        <dbReference type="ARBA" id="ARBA00022673"/>
    </source>
</evidence>
<feature type="region of interest" description="Disordered" evidence="23">
    <location>
        <begin position="990"/>
        <end position="1014"/>
    </location>
</feature>
<feature type="domain" description="Ion transport" evidence="25">
    <location>
        <begin position="1612"/>
        <end position="1862"/>
    </location>
</feature>
<evidence type="ECO:0000256" key="1">
    <source>
        <dbReference type="ARBA" id="ARBA00004496"/>
    </source>
</evidence>
<feature type="region of interest" description="Disordered" evidence="23">
    <location>
        <begin position="573"/>
        <end position="600"/>
    </location>
</feature>
<dbReference type="Proteomes" id="UP000233160">
    <property type="component" value="Unassembled WGS sequence"/>
</dbReference>